<evidence type="ECO:0000313" key="2">
    <source>
        <dbReference type="Proteomes" id="UP001652394"/>
    </source>
</evidence>
<evidence type="ECO:0000313" key="1">
    <source>
        <dbReference type="EMBL" id="MCU6746331.1"/>
    </source>
</evidence>
<name>A0ABT2T8L0_9FIRM</name>
<gene>
    <name evidence="1" type="ORF">OCV51_01435</name>
</gene>
<organism evidence="1 2">
    <name type="scientific">Faecalicatena acetigenes</name>
    <dbReference type="NCBI Taxonomy" id="2981790"/>
    <lineage>
        <taxon>Bacteria</taxon>
        <taxon>Bacillati</taxon>
        <taxon>Bacillota</taxon>
        <taxon>Clostridia</taxon>
        <taxon>Lachnospirales</taxon>
        <taxon>Lachnospiraceae</taxon>
        <taxon>Faecalicatena</taxon>
    </lineage>
</organism>
<dbReference type="RefSeq" id="WP_267303979.1">
    <property type="nucleotide sequence ID" value="NZ_JAOQJX010000002.1"/>
</dbReference>
<proteinExistence type="predicted"/>
<keyword evidence="2" id="KW-1185">Reference proteome</keyword>
<sequence>MTDTEREIKRLISYIRSCRVANIDCTVTIDKNLTHGILNALEEIQKYREIGTVEECREAMEKVDYDDYEHCPKCGQVIDWSEKK</sequence>
<reference evidence="1 2" key="1">
    <citation type="journal article" date="2021" name="ISME Commun">
        <title>Automated analysis of genomic sequences facilitates high-throughput and comprehensive description of bacteria.</title>
        <authorList>
            <person name="Hitch T.C.A."/>
        </authorList>
    </citation>
    <scope>NUCLEOTIDE SEQUENCE [LARGE SCALE GENOMIC DNA]</scope>
    <source>
        <strain evidence="1 2">H2_18</strain>
    </source>
</reference>
<comment type="caution">
    <text evidence="1">The sequence shown here is derived from an EMBL/GenBank/DDBJ whole genome shotgun (WGS) entry which is preliminary data.</text>
</comment>
<dbReference type="EMBL" id="JAOQJX010000002">
    <property type="protein sequence ID" value="MCU6746331.1"/>
    <property type="molecule type" value="Genomic_DNA"/>
</dbReference>
<protein>
    <submittedName>
        <fullName evidence="1">Uncharacterized protein</fullName>
    </submittedName>
</protein>
<dbReference type="Proteomes" id="UP001652394">
    <property type="component" value="Unassembled WGS sequence"/>
</dbReference>
<accession>A0ABT2T8L0</accession>